<feature type="chain" id="PRO_5042258387" description="Secreted protein" evidence="1">
    <location>
        <begin position="19"/>
        <end position="107"/>
    </location>
</feature>
<gene>
    <name evidence="2" type="ORF">CYMTET_54088</name>
</gene>
<evidence type="ECO:0000256" key="1">
    <source>
        <dbReference type="SAM" id="SignalP"/>
    </source>
</evidence>
<name>A0AAE0BH24_9CHLO</name>
<dbReference type="Proteomes" id="UP001190700">
    <property type="component" value="Unassembled WGS sequence"/>
</dbReference>
<evidence type="ECO:0000313" key="2">
    <source>
        <dbReference type="EMBL" id="KAK3235728.1"/>
    </source>
</evidence>
<keyword evidence="1" id="KW-0732">Signal</keyword>
<keyword evidence="3" id="KW-1185">Reference proteome</keyword>
<accession>A0AAE0BH24</accession>
<protein>
    <recommendedName>
        <fullName evidence="4">Secreted protein</fullName>
    </recommendedName>
</protein>
<evidence type="ECO:0000313" key="3">
    <source>
        <dbReference type="Proteomes" id="UP001190700"/>
    </source>
</evidence>
<sequence length="107" mass="11422">MLACFIGLLAFGIAGAAAGLGGSGIDGIDNNMDDFNSVTTESPQRLRCMVVCPAAHHGGAFALRDVRWHTAGVRFSFDHGKIVNGLHFIFAALSLQFGFSFRDDFSI</sequence>
<reference evidence="2 3" key="1">
    <citation type="journal article" date="2015" name="Genome Biol. Evol.">
        <title>Comparative Genomics of a Bacterivorous Green Alga Reveals Evolutionary Causalities and Consequences of Phago-Mixotrophic Mode of Nutrition.</title>
        <authorList>
            <person name="Burns J.A."/>
            <person name="Paasch A."/>
            <person name="Narechania A."/>
            <person name="Kim E."/>
        </authorList>
    </citation>
    <scope>NUCLEOTIDE SEQUENCE [LARGE SCALE GENOMIC DNA]</scope>
    <source>
        <strain evidence="2 3">PLY_AMNH</strain>
    </source>
</reference>
<feature type="signal peptide" evidence="1">
    <location>
        <begin position="1"/>
        <end position="18"/>
    </location>
</feature>
<dbReference type="EMBL" id="LGRX02035230">
    <property type="protein sequence ID" value="KAK3235728.1"/>
    <property type="molecule type" value="Genomic_DNA"/>
</dbReference>
<organism evidence="2 3">
    <name type="scientific">Cymbomonas tetramitiformis</name>
    <dbReference type="NCBI Taxonomy" id="36881"/>
    <lineage>
        <taxon>Eukaryota</taxon>
        <taxon>Viridiplantae</taxon>
        <taxon>Chlorophyta</taxon>
        <taxon>Pyramimonadophyceae</taxon>
        <taxon>Pyramimonadales</taxon>
        <taxon>Pyramimonadaceae</taxon>
        <taxon>Cymbomonas</taxon>
    </lineage>
</organism>
<proteinExistence type="predicted"/>
<dbReference type="AlphaFoldDB" id="A0AAE0BH24"/>
<comment type="caution">
    <text evidence="2">The sequence shown here is derived from an EMBL/GenBank/DDBJ whole genome shotgun (WGS) entry which is preliminary data.</text>
</comment>
<evidence type="ECO:0008006" key="4">
    <source>
        <dbReference type="Google" id="ProtNLM"/>
    </source>
</evidence>